<evidence type="ECO:0000256" key="6">
    <source>
        <dbReference type="ARBA" id="ARBA00022763"/>
    </source>
</evidence>
<evidence type="ECO:0000256" key="2">
    <source>
        <dbReference type="ARBA" id="ARBA00005582"/>
    </source>
</evidence>
<dbReference type="EC" id="3.6.1.55" evidence="11"/>
<evidence type="ECO:0000256" key="11">
    <source>
        <dbReference type="ARBA" id="ARBA00038905"/>
    </source>
</evidence>
<feature type="domain" description="Nudix hydrolase" evidence="13">
    <location>
        <begin position="4"/>
        <end position="131"/>
    </location>
</feature>
<organism evidence="14 15">
    <name type="scientific">Plantibacter elymi</name>
    <name type="common">nom. nud.</name>
    <dbReference type="NCBI Taxonomy" id="199708"/>
    <lineage>
        <taxon>Bacteria</taxon>
        <taxon>Bacillati</taxon>
        <taxon>Actinomycetota</taxon>
        <taxon>Actinomycetes</taxon>
        <taxon>Micrococcales</taxon>
        <taxon>Microbacteriaceae</taxon>
        <taxon>Plantibacter</taxon>
    </lineage>
</organism>
<dbReference type="Pfam" id="PF00293">
    <property type="entry name" value="NUDIX"/>
    <property type="match status" value="1"/>
</dbReference>
<dbReference type="EMBL" id="FXWJ01000001">
    <property type="protein sequence ID" value="SMQ59214.1"/>
    <property type="molecule type" value="Genomic_DNA"/>
</dbReference>
<accession>A0ABY1RAS6</accession>
<evidence type="ECO:0000256" key="10">
    <source>
        <dbReference type="ARBA" id="ARBA00035861"/>
    </source>
</evidence>
<sequence>MTGQRHDVVCAVLIRHGQVLLAHRAATNDWYPDVWDLPGGHVESGETGMQALIRELREELGVSISEFDDPPVAELRLEDMTLRIWRVDTWLGEPRNQAPEEHDTVGWFDLAQLEELELASVDYLPLLRRLLE</sequence>
<dbReference type="InterPro" id="IPR000086">
    <property type="entry name" value="NUDIX_hydrolase_dom"/>
</dbReference>
<keyword evidence="6" id="KW-0227">DNA damage</keyword>
<protein>
    <recommendedName>
        <fullName evidence="11">8-oxo-dGTP diphosphatase</fullName>
        <ecNumber evidence="11">3.6.1.55</ecNumber>
    </recommendedName>
</protein>
<evidence type="ECO:0000256" key="9">
    <source>
        <dbReference type="ARBA" id="ARBA00023204"/>
    </source>
</evidence>
<keyword evidence="8" id="KW-0460">Magnesium</keyword>
<comment type="caution">
    <text evidence="14">The sequence shown here is derived from an EMBL/GenBank/DDBJ whole genome shotgun (WGS) entry which is preliminary data.</text>
</comment>
<comment type="similarity">
    <text evidence="2 12">Belongs to the Nudix hydrolase family.</text>
</comment>
<evidence type="ECO:0000256" key="4">
    <source>
        <dbReference type="ARBA" id="ARBA00022705"/>
    </source>
</evidence>
<dbReference type="InterPro" id="IPR020084">
    <property type="entry name" value="NUDIX_hydrolase_CS"/>
</dbReference>
<dbReference type="InterPro" id="IPR015797">
    <property type="entry name" value="NUDIX_hydrolase-like_dom_sf"/>
</dbReference>
<dbReference type="PROSITE" id="PS00893">
    <property type="entry name" value="NUDIX_BOX"/>
    <property type="match status" value="1"/>
</dbReference>
<evidence type="ECO:0000313" key="15">
    <source>
        <dbReference type="Proteomes" id="UP000194464"/>
    </source>
</evidence>
<evidence type="ECO:0000256" key="3">
    <source>
        <dbReference type="ARBA" id="ARBA00022457"/>
    </source>
</evidence>
<comment type="catalytic activity">
    <reaction evidence="10">
        <text>8-oxo-dGTP + H2O = 8-oxo-dGMP + diphosphate + H(+)</text>
        <dbReference type="Rhea" id="RHEA:31575"/>
        <dbReference type="ChEBI" id="CHEBI:15377"/>
        <dbReference type="ChEBI" id="CHEBI:15378"/>
        <dbReference type="ChEBI" id="CHEBI:33019"/>
        <dbReference type="ChEBI" id="CHEBI:63224"/>
        <dbReference type="ChEBI" id="CHEBI:77896"/>
        <dbReference type="EC" id="3.6.1.55"/>
    </reaction>
</comment>
<evidence type="ECO:0000256" key="7">
    <source>
        <dbReference type="ARBA" id="ARBA00022801"/>
    </source>
</evidence>
<evidence type="ECO:0000256" key="1">
    <source>
        <dbReference type="ARBA" id="ARBA00001946"/>
    </source>
</evidence>
<dbReference type="PRINTS" id="PR00502">
    <property type="entry name" value="NUDIXFAMILY"/>
</dbReference>
<keyword evidence="9" id="KW-0234">DNA repair</keyword>
<name>A0ABY1RAS6_9MICO</name>
<dbReference type="PROSITE" id="PS51462">
    <property type="entry name" value="NUDIX"/>
    <property type="match status" value="1"/>
</dbReference>
<keyword evidence="7 12" id="KW-0378">Hydrolase</keyword>
<dbReference type="Gene3D" id="3.90.79.10">
    <property type="entry name" value="Nucleoside Triphosphate Pyrophosphohydrolase"/>
    <property type="match status" value="1"/>
</dbReference>
<dbReference type="PANTHER" id="PTHR47707">
    <property type="entry name" value="8-OXO-DGTP DIPHOSPHATASE"/>
    <property type="match status" value="1"/>
</dbReference>
<evidence type="ECO:0000259" key="13">
    <source>
        <dbReference type="PROSITE" id="PS51462"/>
    </source>
</evidence>
<keyword evidence="4" id="KW-0235">DNA replication</keyword>
<reference evidence="14 15" key="1">
    <citation type="submission" date="2017-04" db="EMBL/GenBank/DDBJ databases">
        <authorList>
            <person name="Varghese N."/>
            <person name="Submissions S."/>
        </authorList>
    </citation>
    <scope>NUCLEOTIDE SEQUENCE [LARGE SCALE GENOMIC DNA]</scope>
    <source>
        <strain evidence="14 15">VKM Ac-1784</strain>
    </source>
</reference>
<dbReference type="InterPro" id="IPR047127">
    <property type="entry name" value="MutT-like"/>
</dbReference>
<dbReference type="RefSeq" id="WP_086473113.1">
    <property type="nucleotide sequence ID" value="NZ_FXWJ01000001.1"/>
</dbReference>
<evidence type="ECO:0000256" key="5">
    <source>
        <dbReference type="ARBA" id="ARBA00022723"/>
    </source>
</evidence>
<dbReference type="Proteomes" id="UP000194464">
    <property type="component" value="Unassembled WGS sequence"/>
</dbReference>
<evidence type="ECO:0000256" key="8">
    <source>
        <dbReference type="ARBA" id="ARBA00022842"/>
    </source>
</evidence>
<gene>
    <name evidence="14" type="ORF">SAMN06295909_0269</name>
</gene>
<comment type="cofactor">
    <cofactor evidence="1">
        <name>Mg(2+)</name>
        <dbReference type="ChEBI" id="CHEBI:18420"/>
    </cofactor>
</comment>
<keyword evidence="5" id="KW-0479">Metal-binding</keyword>
<dbReference type="PANTHER" id="PTHR47707:SF1">
    <property type="entry name" value="NUDIX HYDROLASE FAMILY PROTEIN"/>
    <property type="match status" value="1"/>
</dbReference>
<keyword evidence="3" id="KW-0515">Mutator protein</keyword>
<proteinExistence type="inferred from homology"/>
<dbReference type="SUPFAM" id="SSF55811">
    <property type="entry name" value="Nudix"/>
    <property type="match status" value="1"/>
</dbReference>
<dbReference type="InterPro" id="IPR020476">
    <property type="entry name" value="Nudix_hydrolase"/>
</dbReference>
<evidence type="ECO:0000256" key="12">
    <source>
        <dbReference type="RuleBase" id="RU003476"/>
    </source>
</evidence>
<evidence type="ECO:0000313" key="14">
    <source>
        <dbReference type="EMBL" id="SMQ59214.1"/>
    </source>
</evidence>
<keyword evidence="15" id="KW-1185">Reference proteome</keyword>